<dbReference type="PANTHER" id="PTHR12484:SF4">
    <property type="entry name" value="A-KINASE ANCHOR PROTEIN 17A"/>
    <property type="match status" value="1"/>
</dbReference>
<dbReference type="PANTHER" id="PTHR12484">
    <property type="entry name" value="B-LYMPHOCYTE ANTIGEN-RELATED"/>
    <property type="match status" value="1"/>
</dbReference>
<dbReference type="AlphaFoldDB" id="A0AAD7LI26"/>
<protein>
    <submittedName>
        <fullName evidence="1">A-kinase anchor protein 17A-like protein</fullName>
    </submittedName>
</protein>
<dbReference type="Proteomes" id="UP001163823">
    <property type="component" value="Chromosome 8"/>
</dbReference>
<comment type="caution">
    <text evidence="1">The sequence shown here is derived from an EMBL/GenBank/DDBJ whole genome shotgun (WGS) entry which is preliminary data.</text>
</comment>
<evidence type="ECO:0000313" key="2">
    <source>
        <dbReference type="Proteomes" id="UP001163823"/>
    </source>
</evidence>
<name>A0AAD7LI26_QUISA</name>
<proteinExistence type="predicted"/>
<sequence>MNIRPLEIENGLFLVQRIKLNLTIYPSSLIVTKPIDEWKVKRALIDFLETSLSIPISVPEEDIRIKRLKELKKRKREDPVASGALFIRDLGFLIKKLEKGVEEDDLKRRNC</sequence>
<evidence type="ECO:0000313" key="1">
    <source>
        <dbReference type="EMBL" id="KAJ7958262.1"/>
    </source>
</evidence>
<accession>A0AAD7LI26</accession>
<organism evidence="1 2">
    <name type="scientific">Quillaja saponaria</name>
    <name type="common">Soap bark tree</name>
    <dbReference type="NCBI Taxonomy" id="32244"/>
    <lineage>
        <taxon>Eukaryota</taxon>
        <taxon>Viridiplantae</taxon>
        <taxon>Streptophyta</taxon>
        <taxon>Embryophyta</taxon>
        <taxon>Tracheophyta</taxon>
        <taxon>Spermatophyta</taxon>
        <taxon>Magnoliopsida</taxon>
        <taxon>eudicotyledons</taxon>
        <taxon>Gunneridae</taxon>
        <taxon>Pentapetalae</taxon>
        <taxon>rosids</taxon>
        <taxon>fabids</taxon>
        <taxon>Fabales</taxon>
        <taxon>Quillajaceae</taxon>
        <taxon>Quillaja</taxon>
    </lineage>
</organism>
<gene>
    <name evidence="1" type="ORF">O6P43_019017</name>
</gene>
<dbReference type="InterPro" id="IPR056852">
    <property type="entry name" value="AK17A/B"/>
</dbReference>
<dbReference type="KEGG" id="qsa:O6P43_019017"/>
<keyword evidence="2" id="KW-1185">Reference proteome</keyword>
<reference evidence="1" key="1">
    <citation type="journal article" date="2023" name="Science">
        <title>Elucidation of the pathway for biosynthesis of saponin adjuvants from the soapbark tree.</title>
        <authorList>
            <person name="Reed J."/>
            <person name="Orme A."/>
            <person name="El-Demerdash A."/>
            <person name="Owen C."/>
            <person name="Martin L.B.B."/>
            <person name="Misra R.C."/>
            <person name="Kikuchi S."/>
            <person name="Rejzek M."/>
            <person name="Martin A.C."/>
            <person name="Harkess A."/>
            <person name="Leebens-Mack J."/>
            <person name="Louveau T."/>
            <person name="Stephenson M.J."/>
            <person name="Osbourn A."/>
        </authorList>
    </citation>
    <scope>NUCLEOTIDE SEQUENCE</scope>
    <source>
        <strain evidence="1">S10</strain>
    </source>
</reference>
<dbReference type="EMBL" id="JARAOO010000008">
    <property type="protein sequence ID" value="KAJ7958262.1"/>
    <property type="molecule type" value="Genomic_DNA"/>
</dbReference>